<evidence type="ECO:0000256" key="1">
    <source>
        <dbReference type="ARBA" id="ARBA00001974"/>
    </source>
</evidence>
<evidence type="ECO:0000256" key="6">
    <source>
        <dbReference type="ARBA" id="ARBA00023002"/>
    </source>
</evidence>
<dbReference type="InterPro" id="IPR036188">
    <property type="entry name" value="FAD/NAD-bd_sf"/>
</dbReference>
<dbReference type="InterPro" id="IPR010971">
    <property type="entry name" value="UbiH/COQ6"/>
</dbReference>
<sequence>MSRIHTDILISGGGVAGLAAACAFGTAGFDVICVDPAPVITDANADGADLRSTAFLQPARNTLREAGIWAHLEPFAAPLQIMRLADAGGVENEIRKLADFDASEISDEPFGWNLPNWLLRREMLNRIEALENVRFIPQTALRRVTTRNDHALVNLDNGDQVSARLLIGADGRNSFVRESLGINVQTKRYGQKALVFVVKHSQPHDDISTEIHRSGGPFTTVPMPDLDGVHYSSIVWMETGANASALAALNDDDFTAAAQDRSCDVLGELTLASRRAIWPIITQQADHLIGQRSALIAEAAHVIPPIGAQGLNMSLADIETLLTLCTDHRNTFGSAEMLDQYQSIRHPDMARRIKGVDLLNRASMTDQDTLKSLRLKGLQALHHVTPLRKTLMKTGLGTG</sequence>
<dbReference type="PROSITE" id="PS51257">
    <property type="entry name" value="PROKAR_LIPOPROTEIN"/>
    <property type="match status" value="1"/>
</dbReference>
<keyword evidence="5" id="KW-0274">FAD</keyword>
<keyword evidence="10" id="KW-1185">Reference proteome</keyword>
<accession>A0ABQ3D2H5</accession>
<evidence type="ECO:0000313" key="10">
    <source>
        <dbReference type="Proteomes" id="UP000634455"/>
    </source>
</evidence>
<dbReference type="NCBIfam" id="NF005691">
    <property type="entry name" value="PRK07494.1"/>
    <property type="match status" value="1"/>
</dbReference>
<comment type="pathway">
    <text evidence="2">Cofactor biosynthesis; ubiquinone biosynthesis.</text>
</comment>
<dbReference type="Proteomes" id="UP000634455">
    <property type="component" value="Unassembled WGS sequence"/>
</dbReference>
<dbReference type="EMBL" id="BMZF01000005">
    <property type="protein sequence ID" value="GHA55222.1"/>
    <property type="molecule type" value="Genomic_DNA"/>
</dbReference>
<keyword evidence="4" id="KW-0285">Flavoprotein</keyword>
<organism evidence="9 10">
    <name type="scientific">Paramylibacter ulvae</name>
    <dbReference type="NCBI Taxonomy" id="1651968"/>
    <lineage>
        <taxon>Bacteria</taxon>
        <taxon>Pseudomonadati</taxon>
        <taxon>Pseudomonadota</taxon>
        <taxon>Alphaproteobacteria</taxon>
        <taxon>Rhodobacterales</taxon>
        <taxon>Paracoccaceae</taxon>
        <taxon>Paramylibacter</taxon>
    </lineage>
</organism>
<proteinExistence type="inferred from homology"/>
<evidence type="ECO:0000256" key="4">
    <source>
        <dbReference type="ARBA" id="ARBA00022630"/>
    </source>
</evidence>
<dbReference type="InterPro" id="IPR002938">
    <property type="entry name" value="FAD-bd"/>
</dbReference>
<dbReference type="SUPFAM" id="SSF51905">
    <property type="entry name" value="FAD/NAD(P)-binding domain"/>
    <property type="match status" value="1"/>
</dbReference>
<gene>
    <name evidence="9" type="ORF">GCM10008927_21400</name>
</gene>
<evidence type="ECO:0000313" key="9">
    <source>
        <dbReference type="EMBL" id="GHA55222.1"/>
    </source>
</evidence>
<dbReference type="InterPro" id="IPR051205">
    <property type="entry name" value="UbiH/COQ6_monooxygenase"/>
</dbReference>
<evidence type="ECO:0000256" key="2">
    <source>
        <dbReference type="ARBA" id="ARBA00004749"/>
    </source>
</evidence>
<reference evidence="10" key="1">
    <citation type="journal article" date="2019" name="Int. J. Syst. Evol. Microbiol.">
        <title>The Global Catalogue of Microorganisms (GCM) 10K type strain sequencing project: providing services to taxonomists for standard genome sequencing and annotation.</title>
        <authorList>
            <consortium name="The Broad Institute Genomics Platform"/>
            <consortium name="The Broad Institute Genome Sequencing Center for Infectious Disease"/>
            <person name="Wu L."/>
            <person name="Ma J."/>
        </authorList>
    </citation>
    <scope>NUCLEOTIDE SEQUENCE [LARGE SCALE GENOMIC DNA]</scope>
    <source>
        <strain evidence="10">KCTC 32465</strain>
    </source>
</reference>
<dbReference type="PANTHER" id="PTHR43876:SF7">
    <property type="entry name" value="UBIQUINONE BIOSYNTHESIS MONOOXYGENASE COQ6, MITOCHONDRIAL"/>
    <property type="match status" value="1"/>
</dbReference>
<dbReference type="PRINTS" id="PR00420">
    <property type="entry name" value="RNGMNOXGNASE"/>
</dbReference>
<dbReference type="Pfam" id="PF01494">
    <property type="entry name" value="FAD_binding_3"/>
    <property type="match status" value="1"/>
</dbReference>
<comment type="caution">
    <text evidence="9">The sequence shown here is derived from an EMBL/GenBank/DDBJ whole genome shotgun (WGS) entry which is preliminary data.</text>
</comment>
<dbReference type="PANTHER" id="PTHR43876">
    <property type="entry name" value="UBIQUINONE BIOSYNTHESIS MONOOXYGENASE COQ6, MITOCHONDRIAL"/>
    <property type="match status" value="1"/>
</dbReference>
<dbReference type="NCBIfam" id="TIGR01988">
    <property type="entry name" value="Ubi-OHases"/>
    <property type="match status" value="1"/>
</dbReference>
<dbReference type="RefSeq" id="WP_189640713.1">
    <property type="nucleotide sequence ID" value="NZ_BMZF01000005.1"/>
</dbReference>
<comment type="similarity">
    <text evidence="3">Belongs to the UbiH/COQ6 family.</text>
</comment>
<keyword evidence="7" id="KW-0503">Monooxygenase</keyword>
<evidence type="ECO:0000256" key="5">
    <source>
        <dbReference type="ARBA" id="ARBA00022827"/>
    </source>
</evidence>
<comment type="cofactor">
    <cofactor evidence="1">
        <name>FAD</name>
        <dbReference type="ChEBI" id="CHEBI:57692"/>
    </cofactor>
</comment>
<name>A0ABQ3D2H5_9RHOB</name>
<evidence type="ECO:0000256" key="7">
    <source>
        <dbReference type="ARBA" id="ARBA00023033"/>
    </source>
</evidence>
<dbReference type="Gene3D" id="3.50.50.60">
    <property type="entry name" value="FAD/NAD(P)-binding domain"/>
    <property type="match status" value="2"/>
</dbReference>
<keyword evidence="6" id="KW-0560">Oxidoreductase</keyword>
<protein>
    <submittedName>
        <fullName evidence="9">2-octaprenyl-6-methoxyphenyl hydroxylase</fullName>
    </submittedName>
</protein>
<feature type="domain" description="FAD-binding" evidence="8">
    <location>
        <begin position="6"/>
        <end position="349"/>
    </location>
</feature>
<evidence type="ECO:0000259" key="8">
    <source>
        <dbReference type="Pfam" id="PF01494"/>
    </source>
</evidence>
<evidence type="ECO:0000256" key="3">
    <source>
        <dbReference type="ARBA" id="ARBA00005349"/>
    </source>
</evidence>